<feature type="compositionally biased region" description="Basic and acidic residues" evidence="1">
    <location>
        <begin position="147"/>
        <end position="159"/>
    </location>
</feature>
<dbReference type="Proteomes" id="UP001595767">
    <property type="component" value="Unassembled WGS sequence"/>
</dbReference>
<accession>A0ABV8L1B7</accession>
<evidence type="ECO:0000256" key="1">
    <source>
        <dbReference type="SAM" id="MobiDB-lite"/>
    </source>
</evidence>
<evidence type="ECO:0000313" key="2">
    <source>
        <dbReference type="EMBL" id="MFC4124107.1"/>
    </source>
</evidence>
<feature type="region of interest" description="Disordered" evidence="1">
    <location>
        <begin position="105"/>
        <end position="159"/>
    </location>
</feature>
<proteinExistence type="predicted"/>
<evidence type="ECO:0000313" key="3">
    <source>
        <dbReference type="Proteomes" id="UP001595767"/>
    </source>
</evidence>
<keyword evidence="3" id="KW-1185">Reference proteome</keyword>
<name>A0ABV8L1B7_9NOCA</name>
<protein>
    <submittedName>
        <fullName evidence="2">Uncharacterized protein</fullName>
    </submittedName>
</protein>
<sequence>MKEPEPMFDVARGDAAVSRQVGDALRAIARGSGDRALQEQIANILAGRGSVREFARGEAFNRVLDGVLPSAMAEYSALSDEERARLAEEGRLELERVRNQLEAEQAAAVASEPTTPPAPTAGRVIPGSRKPNRDRVVSPDEPDDEDLYFRERNQKGWLS</sequence>
<reference evidence="3" key="1">
    <citation type="journal article" date="2019" name="Int. J. Syst. Evol. Microbiol.">
        <title>The Global Catalogue of Microorganisms (GCM) 10K type strain sequencing project: providing services to taxonomists for standard genome sequencing and annotation.</title>
        <authorList>
            <consortium name="The Broad Institute Genomics Platform"/>
            <consortium name="The Broad Institute Genome Sequencing Center for Infectious Disease"/>
            <person name="Wu L."/>
            <person name="Ma J."/>
        </authorList>
    </citation>
    <scope>NUCLEOTIDE SEQUENCE [LARGE SCALE GENOMIC DNA]</scope>
    <source>
        <strain evidence="3">CGMCC 4.7204</strain>
    </source>
</reference>
<comment type="caution">
    <text evidence="2">The sequence shown here is derived from an EMBL/GenBank/DDBJ whole genome shotgun (WGS) entry which is preliminary data.</text>
</comment>
<gene>
    <name evidence="2" type="ORF">ACFOW8_04095</name>
</gene>
<dbReference type="RefSeq" id="WP_378545621.1">
    <property type="nucleotide sequence ID" value="NZ_JBHSBA010000003.1"/>
</dbReference>
<dbReference type="EMBL" id="JBHSBA010000003">
    <property type="protein sequence ID" value="MFC4124107.1"/>
    <property type="molecule type" value="Genomic_DNA"/>
</dbReference>
<organism evidence="2 3">
    <name type="scientific">Nocardia rhizosphaerae</name>
    <dbReference type="NCBI Taxonomy" id="1691571"/>
    <lineage>
        <taxon>Bacteria</taxon>
        <taxon>Bacillati</taxon>
        <taxon>Actinomycetota</taxon>
        <taxon>Actinomycetes</taxon>
        <taxon>Mycobacteriales</taxon>
        <taxon>Nocardiaceae</taxon>
        <taxon>Nocardia</taxon>
    </lineage>
</organism>